<gene>
    <name evidence="2" type="ORF">NPRO_23660</name>
</gene>
<dbReference type="InterPro" id="IPR000182">
    <property type="entry name" value="GNAT_dom"/>
</dbReference>
<dbReference type="Pfam" id="PF00583">
    <property type="entry name" value="Acetyltransf_1"/>
    <property type="match status" value="1"/>
</dbReference>
<evidence type="ECO:0000313" key="2">
    <source>
        <dbReference type="EMBL" id="BBO24771.1"/>
    </source>
</evidence>
<dbReference type="KEGG" id="npy:NPRO_23660"/>
<reference evidence="2" key="1">
    <citation type="journal article" name="DNA Res.">
        <title>The physiological potential of anammox bacteria as revealed by their core genome structure.</title>
        <authorList>
            <person name="Okubo T."/>
            <person name="Toyoda A."/>
            <person name="Fukuhara K."/>
            <person name="Uchiyama I."/>
            <person name="Harigaya Y."/>
            <person name="Kuroiwa M."/>
            <person name="Suzuki T."/>
            <person name="Murakami Y."/>
            <person name="Suwa Y."/>
            <person name="Takami H."/>
        </authorList>
    </citation>
    <scope>NUCLEOTIDE SEQUENCE</scope>
    <source>
        <strain evidence="2">317325-2</strain>
    </source>
</reference>
<evidence type="ECO:0000313" key="3">
    <source>
        <dbReference type="Proteomes" id="UP000662873"/>
    </source>
</evidence>
<sequence>MIAGRTSFERADFAKLVELWDKFHSPRFRVDAELLQANTVGSPVFDWGASCIHWDNGVPTGFVAVKRSPAPGLYSGPDQDTYHLSAIAFLEPALGVDLLSYSKRVIAQRGAFALLFGQDTRHFFPGCPCDLPVLCNFLTVEGFEEQPEVFDLERDLQNYHPSPALETALAAWPGGSGQGKASVRTLTDNDVAALASHLQAEFPGRWQYDVLQKVGIEGPETVCGLFEGSELCGFALIQDSTHKLPVGGAVWRGALGSHWGSLGPIGVAKSRRGTGLGTALLSASLLELQRRGCRQTIIDWTTLDRFYGAQGFEVTRRYKPMRLQLG</sequence>
<dbReference type="InterPro" id="IPR016181">
    <property type="entry name" value="Acyl_CoA_acyltransferase"/>
</dbReference>
<protein>
    <recommendedName>
        <fullName evidence="1">N-acetyltransferase domain-containing protein</fullName>
    </recommendedName>
</protein>
<dbReference type="SUPFAM" id="SSF55729">
    <property type="entry name" value="Acyl-CoA N-acyltransferases (Nat)"/>
    <property type="match status" value="1"/>
</dbReference>
<dbReference type="PROSITE" id="PS51186">
    <property type="entry name" value="GNAT"/>
    <property type="match status" value="1"/>
</dbReference>
<accession>A0A809SB69</accession>
<dbReference type="Proteomes" id="UP000662873">
    <property type="component" value="Chromosome"/>
</dbReference>
<dbReference type="Gene3D" id="3.40.630.30">
    <property type="match status" value="1"/>
</dbReference>
<dbReference type="EMBL" id="AP021858">
    <property type="protein sequence ID" value="BBO24771.1"/>
    <property type="molecule type" value="Genomic_DNA"/>
</dbReference>
<organism evidence="2 3">
    <name type="scientific">Candidatus Nitrosymbiomonas proteolyticus</name>
    <dbReference type="NCBI Taxonomy" id="2608984"/>
    <lineage>
        <taxon>Bacteria</taxon>
        <taxon>Bacillati</taxon>
        <taxon>Armatimonadota</taxon>
        <taxon>Armatimonadota incertae sedis</taxon>
        <taxon>Candidatus Nitrosymbiomonas</taxon>
    </lineage>
</organism>
<feature type="domain" description="N-acetyltransferase" evidence="1">
    <location>
        <begin position="181"/>
        <end position="326"/>
    </location>
</feature>
<name>A0A809SB69_9BACT</name>
<dbReference type="GO" id="GO:0016747">
    <property type="term" value="F:acyltransferase activity, transferring groups other than amino-acyl groups"/>
    <property type="evidence" value="ECO:0007669"/>
    <property type="project" value="InterPro"/>
</dbReference>
<proteinExistence type="predicted"/>
<dbReference type="AlphaFoldDB" id="A0A809SB69"/>
<evidence type="ECO:0000259" key="1">
    <source>
        <dbReference type="PROSITE" id="PS51186"/>
    </source>
</evidence>